<reference evidence="3 4" key="1">
    <citation type="journal article" date="2016" name="Nat. Commun.">
        <title>Thousands of microbial genomes shed light on interconnected biogeochemical processes in an aquifer system.</title>
        <authorList>
            <person name="Anantharaman K."/>
            <person name="Brown C.T."/>
            <person name="Hug L.A."/>
            <person name="Sharon I."/>
            <person name="Castelle C.J."/>
            <person name="Probst A.J."/>
            <person name="Thomas B.C."/>
            <person name="Singh A."/>
            <person name="Wilkins M.J."/>
            <person name="Karaoz U."/>
            <person name="Brodie E.L."/>
            <person name="Williams K.H."/>
            <person name="Hubbard S.S."/>
            <person name="Banfield J.F."/>
        </authorList>
    </citation>
    <scope>NUCLEOTIDE SEQUENCE [LARGE SCALE GENOMIC DNA]</scope>
</reference>
<protein>
    <recommendedName>
        <fullName evidence="2">GIY-YIG domain-containing protein</fullName>
    </recommendedName>
</protein>
<dbReference type="Gene3D" id="3.40.1440.10">
    <property type="entry name" value="GIY-YIG endonuclease"/>
    <property type="match status" value="1"/>
</dbReference>
<organism evidence="3 4">
    <name type="scientific">Candidatus Woykebacteria bacterium RIFCSPLOWO2_01_FULL_41_12</name>
    <dbReference type="NCBI Taxonomy" id="1802604"/>
    <lineage>
        <taxon>Bacteria</taxon>
        <taxon>Candidatus Woykeibacteriota</taxon>
    </lineage>
</organism>
<comment type="caution">
    <text evidence="3">The sequence shown here is derived from an EMBL/GenBank/DDBJ whole genome shotgun (WGS) entry which is preliminary data.</text>
</comment>
<dbReference type="PANTHER" id="PTHR34477">
    <property type="entry name" value="UPF0213 PROTEIN YHBQ"/>
    <property type="match status" value="1"/>
</dbReference>
<dbReference type="Pfam" id="PF01541">
    <property type="entry name" value="GIY-YIG"/>
    <property type="match status" value="1"/>
</dbReference>
<comment type="similarity">
    <text evidence="1">Belongs to the UPF0213 family.</text>
</comment>
<dbReference type="EMBL" id="MHDA01000044">
    <property type="protein sequence ID" value="OGY30650.1"/>
    <property type="molecule type" value="Genomic_DNA"/>
</dbReference>
<dbReference type="SUPFAM" id="SSF82771">
    <property type="entry name" value="GIY-YIG endonuclease"/>
    <property type="match status" value="1"/>
</dbReference>
<proteinExistence type="inferred from homology"/>
<dbReference type="InterPro" id="IPR035901">
    <property type="entry name" value="GIY-YIG_endonuc_sf"/>
</dbReference>
<dbReference type="InterPro" id="IPR000305">
    <property type="entry name" value="GIY-YIG_endonuc"/>
</dbReference>
<evidence type="ECO:0000313" key="3">
    <source>
        <dbReference type="EMBL" id="OGY30650.1"/>
    </source>
</evidence>
<dbReference type="PANTHER" id="PTHR34477:SF1">
    <property type="entry name" value="UPF0213 PROTEIN YHBQ"/>
    <property type="match status" value="1"/>
</dbReference>
<sequence length="78" mass="9302">MFYVYILKLKNSEYYTGFTKDLKVRVERHSQNSTLTTTRIKPQELVFYASFKDKSKALDFEKYLKSSSGFAFRNKRLV</sequence>
<gene>
    <name evidence="3" type="ORF">A3A57_02410</name>
</gene>
<accession>A0A1G1WTK2</accession>
<dbReference type="AlphaFoldDB" id="A0A1G1WTK2"/>
<feature type="domain" description="GIY-YIG" evidence="2">
    <location>
        <begin position="1"/>
        <end position="78"/>
    </location>
</feature>
<dbReference type="InterPro" id="IPR050190">
    <property type="entry name" value="UPF0213_domain"/>
</dbReference>
<evidence type="ECO:0000259" key="2">
    <source>
        <dbReference type="PROSITE" id="PS50164"/>
    </source>
</evidence>
<dbReference type="Proteomes" id="UP000179279">
    <property type="component" value="Unassembled WGS sequence"/>
</dbReference>
<name>A0A1G1WTK2_9BACT</name>
<evidence type="ECO:0000256" key="1">
    <source>
        <dbReference type="ARBA" id="ARBA00007435"/>
    </source>
</evidence>
<evidence type="ECO:0000313" key="4">
    <source>
        <dbReference type="Proteomes" id="UP000179279"/>
    </source>
</evidence>
<dbReference type="PROSITE" id="PS50164">
    <property type="entry name" value="GIY_YIG"/>
    <property type="match status" value="1"/>
</dbReference>